<dbReference type="Proteomes" id="UP001367316">
    <property type="component" value="Unassembled WGS sequence"/>
</dbReference>
<keyword evidence="2" id="KW-1185">Reference proteome</keyword>
<name>A0ABR1MZH1_9PEZI</name>
<sequence length="89" mass="9486">MGYSVVGAAAGFLQSASSLALCAAAPLHSMGIFWGSVDNFSTLTSTKLLLWEFSSAGRSTQSPCCYFLDWSAYYINDDPNGLLGRRGCC</sequence>
<protein>
    <recommendedName>
        <fullName evidence="3">Secreted protein</fullName>
    </recommendedName>
</protein>
<gene>
    <name evidence="1" type="ORF">JOL62DRAFT_581363</name>
</gene>
<evidence type="ECO:0000313" key="2">
    <source>
        <dbReference type="Proteomes" id="UP001367316"/>
    </source>
</evidence>
<proteinExistence type="predicted"/>
<accession>A0ABR1MZH1</accession>
<evidence type="ECO:0000313" key="1">
    <source>
        <dbReference type="EMBL" id="KAK7608372.1"/>
    </source>
</evidence>
<comment type="caution">
    <text evidence="1">The sequence shown here is derived from an EMBL/GenBank/DDBJ whole genome shotgun (WGS) entry which is preliminary data.</text>
</comment>
<evidence type="ECO:0008006" key="3">
    <source>
        <dbReference type="Google" id="ProtNLM"/>
    </source>
</evidence>
<organism evidence="1 2">
    <name type="scientific">Phyllosticta paracitricarpa</name>
    <dbReference type="NCBI Taxonomy" id="2016321"/>
    <lineage>
        <taxon>Eukaryota</taxon>
        <taxon>Fungi</taxon>
        <taxon>Dikarya</taxon>
        <taxon>Ascomycota</taxon>
        <taxon>Pezizomycotina</taxon>
        <taxon>Dothideomycetes</taxon>
        <taxon>Dothideomycetes incertae sedis</taxon>
        <taxon>Botryosphaeriales</taxon>
        <taxon>Phyllostictaceae</taxon>
        <taxon>Phyllosticta</taxon>
    </lineage>
</organism>
<dbReference type="EMBL" id="JBBPBF010000029">
    <property type="protein sequence ID" value="KAK7608372.1"/>
    <property type="molecule type" value="Genomic_DNA"/>
</dbReference>
<reference evidence="1 2" key="1">
    <citation type="submission" date="2024-04" db="EMBL/GenBank/DDBJ databases">
        <title>Phyllosticta paracitricarpa is synonymous to the EU quarantine fungus P. citricarpa based on phylogenomic analyses.</title>
        <authorList>
            <consortium name="Lawrence Berkeley National Laboratory"/>
            <person name="Van ingen-buijs V.A."/>
            <person name="Van westerhoven A.C."/>
            <person name="Haridas S."/>
            <person name="Skiadas P."/>
            <person name="Martin F."/>
            <person name="Groenewald J.Z."/>
            <person name="Crous P.W."/>
            <person name="Seidl M.F."/>
        </authorList>
    </citation>
    <scope>NUCLEOTIDE SEQUENCE [LARGE SCALE GENOMIC DNA]</scope>
    <source>
        <strain evidence="1 2">CBS 141358</strain>
    </source>
</reference>